<dbReference type="PANTHER" id="PTHR30250">
    <property type="entry name" value="PST FAMILY PREDICTED COLANIC ACID TRANSPORTER"/>
    <property type="match status" value="1"/>
</dbReference>
<feature type="transmembrane region" description="Helical" evidence="6">
    <location>
        <begin position="293"/>
        <end position="313"/>
    </location>
</feature>
<evidence type="ECO:0000256" key="6">
    <source>
        <dbReference type="SAM" id="Phobius"/>
    </source>
</evidence>
<feature type="transmembrane region" description="Helical" evidence="6">
    <location>
        <begin position="124"/>
        <end position="145"/>
    </location>
</feature>
<evidence type="ECO:0000256" key="1">
    <source>
        <dbReference type="ARBA" id="ARBA00004651"/>
    </source>
</evidence>
<evidence type="ECO:0000256" key="3">
    <source>
        <dbReference type="ARBA" id="ARBA00022692"/>
    </source>
</evidence>
<keyword evidence="4 6" id="KW-1133">Transmembrane helix</keyword>
<feature type="transmembrane region" description="Helical" evidence="6">
    <location>
        <begin position="263"/>
        <end position="281"/>
    </location>
</feature>
<feature type="transmembrane region" description="Helical" evidence="6">
    <location>
        <begin position="179"/>
        <end position="201"/>
    </location>
</feature>
<reference evidence="7 8" key="1">
    <citation type="journal article" date="2016" name="Nat. Commun.">
        <title>Thousands of microbial genomes shed light on interconnected biogeochemical processes in an aquifer system.</title>
        <authorList>
            <person name="Anantharaman K."/>
            <person name="Brown C.T."/>
            <person name="Hug L.A."/>
            <person name="Sharon I."/>
            <person name="Castelle C.J."/>
            <person name="Probst A.J."/>
            <person name="Thomas B.C."/>
            <person name="Singh A."/>
            <person name="Wilkins M.J."/>
            <person name="Karaoz U."/>
            <person name="Brodie E.L."/>
            <person name="Williams K.H."/>
            <person name="Hubbard S.S."/>
            <person name="Banfield J.F."/>
        </authorList>
    </citation>
    <scope>NUCLEOTIDE SEQUENCE [LARGE SCALE GENOMIC DNA]</scope>
</reference>
<feature type="transmembrane region" description="Helical" evidence="6">
    <location>
        <begin position="387"/>
        <end position="408"/>
    </location>
</feature>
<dbReference type="STRING" id="1797517.A3F61_00910"/>
<dbReference type="AlphaFoldDB" id="A0A1G1VBY1"/>
<dbReference type="InterPro" id="IPR002797">
    <property type="entry name" value="Polysacc_synth"/>
</dbReference>
<name>A0A1G1VBY1_9BACT</name>
<accession>A0A1G1VBY1</accession>
<gene>
    <name evidence="7" type="ORF">A3F61_00910</name>
</gene>
<keyword evidence="3 6" id="KW-0812">Transmembrane</keyword>
<feature type="transmembrane region" description="Helical" evidence="6">
    <location>
        <begin position="333"/>
        <end position="355"/>
    </location>
</feature>
<evidence type="ECO:0000256" key="4">
    <source>
        <dbReference type="ARBA" id="ARBA00022989"/>
    </source>
</evidence>
<evidence type="ECO:0008006" key="9">
    <source>
        <dbReference type="Google" id="ProtNLM"/>
    </source>
</evidence>
<evidence type="ECO:0000256" key="2">
    <source>
        <dbReference type="ARBA" id="ARBA00022475"/>
    </source>
</evidence>
<protein>
    <recommendedName>
        <fullName evidence="9">Polysaccharide biosynthesis protein C-terminal domain-containing protein</fullName>
    </recommendedName>
</protein>
<keyword evidence="2" id="KW-1003">Cell membrane</keyword>
<proteinExistence type="predicted"/>
<comment type="caution">
    <text evidence="7">The sequence shown here is derived from an EMBL/GenBank/DDBJ whole genome shotgun (WGS) entry which is preliminary data.</text>
</comment>
<feature type="transmembrane region" description="Helical" evidence="6">
    <location>
        <begin position="152"/>
        <end position="173"/>
    </location>
</feature>
<feature type="transmembrane region" description="Helical" evidence="6">
    <location>
        <begin position="12"/>
        <end position="38"/>
    </location>
</feature>
<feature type="transmembrane region" description="Helical" evidence="6">
    <location>
        <begin position="87"/>
        <end position="112"/>
    </location>
</feature>
<feature type="transmembrane region" description="Helical" evidence="6">
    <location>
        <begin position="50"/>
        <end position="75"/>
    </location>
</feature>
<keyword evidence="5 6" id="KW-0472">Membrane</keyword>
<dbReference type="GO" id="GO:0005886">
    <property type="term" value="C:plasma membrane"/>
    <property type="evidence" value="ECO:0007669"/>
    <property type="project" value="UniProtKB-SubCell"/>
</dbReference>
<dbReference type="Proteomes" id="UP000178272">
    <property type="component" value="Unassembled WGS sequence"/>
</dbReference>
<feature type="transmembrane region" description="Helical" evidence="6">
    <location>
        <begin position="221"/>
        <end position="243"/>
    </location>
</feature>
<organism evidence="7 8">
    <name type="scientific">Candidatus Blackburnbacteria bacterium RIFCSPHIGHO2_12_FULL_41_13b</name>
    <dbReference type="NCBI Taxonomy" id="1797517"/>
    <lineage>
        <taxon>Bacteria</taxon>
        <taxon>Candidatus Blackburniibacteriota</taxon>
    </lineage>
</organism>
<feature type="transmembrane region" description="Helical" evidence="6">
    <location>
        <begin position="362"/>
        <end position="381"/>
    </location>
</feature>
<comment type="subcellular location">
    <subcellularLocation>
        <location evidence="1">Cell membrane</location>
        <topology evidence="1">Multi-pass membrane protein</topology>
    </subcellularLocation>
</comment>
<dbReference type="PANTHER" id="PTHR30250:SF28">
    <property type="entry name" value="POLYSACCHARIDE BIOSYNTHESIS PROTEIN"/>
    <property type="match status" value="1"/>
</dbReference>
<dbReference type="InterPro" id="IPR050833">
    <property type="entry name" value="Poly_Biosynth_Transport"/>
</dbReference>
<evidence type="ECO:0000313" key="8">
    <source>
        <dbReference type="Proteomes" id="UP000178272"/>
    </source>
</evidence>
<evidence type="ECO:0000256" key="5">
    <source>
        <dbReference type="ARBA" id="ARBA00023136"/>
    </source>
</evidence>
<sequence length="422" mass="46514">MVLIREKIIANPLFSGSVLMLLGTNVYHAGQFLFHIIAGRVLGKAQYGDLAALMNILGIFALIQISLGLTVVKFIASERDEQKVSGLVKWALNWSTVFGLIIAIFILISASFVSDFLNLSQSQATYYLAFVIFFYSLASITRSILQGMLKFGWYVVGVLSEVGVKLILVMVFFTAGYAVAGGMMAVSIAVALSFLVGLFPLRRYFLNKKALSPNSNSLFKYSIPAFLQGIALTSMYSTDLFLVKHYFSPETAGLYAGLTKLGSIVFFAAFPVINVMFPLIAKRHSHGESYHSIFYLSLLLTGCIAGIIVLFYLVTPKIFLSVLGNGFLEGSSILWWFGLFMGLLAFAMLFIQFYLSIGKTFVAGFFLAAALLQIVLIVLFHNNLLQVVQMSIFSVALLVICLLVYFPYHAAVNKKCTKNLSL</sequence>
<dbReference type="EMBL" id="MHCA01000004">
    <property type="protein sequence ID" value="OGY12963.1"/>
    <property type="molecule type" value="Genomic_DNA"/>
</dbReference>
<evidence type="ECO:0000313" key="7">
    <source>
        <dbReference type="EMBL" id="OGY12963.1"/>
    </source>
</evidence>
<dbReference type="Pfam" id="PF01943">
    <property type="entry name" value="Polysacc_synt"/>
    <property type="match status" value="1"/>
</dbReference>